<reference evidence="3 4" key="1">
    <citation type="submission" date="2019-02" db="EMBL/GenBank/DDBJ databases">
        <title>Bacterial novel species Emticicia sp. 17J42-9 isolated from soil.</title>
        <authorList>
            <person name="Jung H.-Y."/>
        </authorList>
    </citation>
    <scope>NUCLEOTIDE SEQUENCE [LARGE SCALE GENOMIC DNA]</scope>
    <source>
        <strain evidence="3 4">17J42-9</strain>
    </source>
</reference>
<dbReference type="InterPro" id="IPR003156">
    <property type="entry name" value="DHHA1_dom"/>
</dbReference>
<dbReference type="PANTHER" id="PTHR47618">
    <property type="entry name" value="BIFUNCTIONAL OLIGORIBONUCLEASE AND PAP PHOSPHATASE NRNA"/>
    <property type="match status" value="1"/>
</dbReference>
<feature type="domain" description="DDH" evidence="1">
    <location>
        <begin position="24"/>
        <end position="175"/>
    </location>
</feature>
<dbReference type="Pfam" id="PF01368">
    <property type="entry name" value="DHH"/>
    <property type="match status" value="1"/>
</dbReference>
<dbReference type="PANTHER" id="PTHR47618:SF1">
    <property type="entry name" value="BIFUNCTIONAL OLIGORIBONUCLEASE AND PAP PHOSPHATASE NRNA"/>
    <property type="match status" value="1"/>
</dbReference>
<name>A0A4Q5M177_9BACT</name>
<keyword evidence="4" id="KW-1185">Reference proteome</keyword>
<proteinExistence type="predicted"/>
<dbReference type="InterPro" id="IPR051319">
    <property type="entry name" value="Oligoribo/pAp-PDE_c-di-AMP_PDE"/>
</dbReference>
<dbReference type="OrthoDB" id="9803668at2"/>
<evidence type="ECO:0000313" key="4">
    <source>
        <dbReference type="Proteomes" id="UP000293162"/>
    </source>
</evidence>
<dbReference type="InterPro" id="IPR038763">
    <property type="entry name" value="DHH_sf"/>
</dbReference>
<evidence type="ECO:0000259" key="2">
    <source>
        <dbReference type="Pfam" id="PF02272"/>
    </source>
</evidence>
<protein>
    <submittedName>
        <fullName evidence="3">Bifunctional oligoribonuclease/PAP phosphatase NrnA</fullName>
    </submittedName>
</protein>
<sequence length="346" mass="39094">MQEFFTDSVQKLQEFNDLLASPRKIVITTHQNPDADALGSSLGLASYLKKKNHTVTVITPTDYPEFLQWMSGEKEVINFESEKQEIARQLIADAEIIFCLDFSAINRIKGMEEYVRKASAKKVLIDHHQQPERFADFVFWNEKAAATCELIYQLIEILGDKALIDIACAECLYAGLVTDTGSFRFDSTTKDLHRVAGELIEIGVASNSVQRKIFDNNSLDRIQFLGFAISQKLVFLPEYKVSYMAISKEELARYGSKNGDTEGIVNYGLSIKGVEMAAMFVERDDMIRISFRSVKDFSVSEFARNHFDGGGHKNAAGGRSYVSLEKTLEKFLSLLPRYKEQLLNSE</sequence>
<comment type="caution">
    <text evidence="3">The sequence shown here is derived from an EMBL/GenBank/DDBJ whole genome shotgun (WGS) entry which is preliminary data.</text>
</comment>
<gene>
    <name evidence="3" type="ORF">EWM59_08685</name>
</gene>
<dbReference type="EMBL" id="SEWF01000010">
    <property type="protein sequence ID" value="RYU95964.1"/>
    <property type="molecule type" value="Genomic_DNA"/>
</dbReference>
<dbReference type="Gene3D" id="3.10.310.30">
    <property type="match status" value="1"/>
</dbReference>
<feature type="domain" description="DHHA1" evidence="2">
    <location>
        <begin position="253"/>
        <end position="335"/>
    </location>
</feature>
<dbReference type="GO" id="GO:0003676">
    <property type="term" value="F:nucleic acid binding"/>
    <property type="evidence" value="ECO:0007669"/>
    <property type="project" value="InterPro"/>
</dbReference>
<dbReference type="Pfam" id="PF02272">
    <property type="entry name" value="DHHA1"/>
    <property type="match status" value="1"/>
</dbReference>
<dbReference type="Proteomes" id="UP000293162">
    <property type="component" value="Unassembled WGS sequence"/>
</dbReference>
<evidence type="ECO:0000259" key="1">
    <source>
        <dbReference type="Pfam" id="PF01368"/>
    </source>
</evidence>
<accession>A0A4Q5M177</accession>
<organism evidence="3 4">
    <name type="scientific">Emticicia agri</name>
    <dbReference type="NCBI Taxonomy" id="2492393"/>
    <lineage>
        <taxon>Bacteria</taxon>
        <taxon>Pseudomonadati</taxon>
        <taxon>Bacteroidota</taxon>
        <taxon>Cytophagia</taxon>
        <taxon>Cytophagales</taxon>
        <taxon>Leadbetterellaceae</taxon>
        <taxon>Emticicia</taxon>
    </lineage>
</organism>
<dbReference type="SUPFAM" id="SSF64182">
    <property type="entry name" value="DHH phosphoesterases"/>
    <property type="match status" value="1"/>
</dbReference>
<dbReference type="InterPro" id="IPR001667">
    <property type="entry name" value="DDH_dom"/>
</dbReference>
<dbReference type="AlphaFoldDB" id="A0A4Q5M177"/>
<dbReference type="RefSeq" id="WP_130020572.1">
    <property type="nucleotide sequence ID" value="NZ_SEWF01000010.1"/>
</dbReference>
<dbReference type="Gene3D" id="3.90.1640.10">
    <property type="entry name" value="inorganic pyrophosphatase (n-terminal core)"/>
    <property type="match status" value="1"/>
</dbReference>
<evidence type="ECO:0000313" key="3">
    <source>
        <dbReference type="EMBL" id="RYU95964.1"/>
    </source>
</evidence>